<evidence type="ECO:0000313" key="2">
    <source>
        <dbReference type="EMBL" id="ORX84776.1"/>
    </source>
</evidence>
<dbReference type="InParanoid" id="A0A1Y1XHA0"/>
<reference evidence="2 3" key="1">
    <citation type="submission" date="2016-07" db="EMBL/GenBank/DDBJ databases">
        <title>Pervasive Adenine N6-methylation of Active Genes in Fungi.</title>
        <authorList>
            <consortium name="DOE Joint Genome Institute"/>
            <person name="Mondo S.J."/>
            <person name="Dannebaum R.O."/>
            <person name="Kuo R.C."/>
            <person name="Labutti K."/>
            <person name="Haridas S."/>
            <person name="Kuo A."/>
            <person name="Salamov A."/>
            <person name="Ahrendt S.R."/>
            <person name="Lipzen A."/>
            <person name="Sullivan W."/>
            <person name="Andreopoulos W.B."/>
            <person name="Clum A."/>
            <person name="Lindquist E."/>
            <person name="Daum C."/>
            <person name="Ramamoorthy G.K."/>
            <person name="Gryganskyi A."/>
            <person name="Culley D."/>
            <person name="Magnuson J.K."/>
            <person name="James T.Y."/>
            <person name="O'Malley M.A."/>
            <person name="Stajich J.E."/>
            <person name="Spatafora J.W."/>
            <person name="Visel A."/>
            <person name="Grigoriev I.V."/>
        </authorList>
    </citation>
    <scope>NUCLEOTIDE SEQUENCE [LARGE SCALE GENOMIC DNA]</scope>
    <source>
        <strain evidence="2 3">CBS 931.73</strain>
    </source>
</reference>
<dbReference type="Proteomes" id="UP000193498">
    <property type="component" value="Unassembled WGS sequence"/>
</dbReference>
<comment type="caution">
    <text evidence="2">The sequence shown here is derived from an EMBL/GenBank/DDBJ whole genome shotgun (WGS) entry which is preliminary data.</text>
</comment>
<accession>A0A1Y1XHA0</accession>
<sequence>MLSIYSRSSFTFALIGSVIFVAFLPLSFLFFGLTFFAVFTTLLACGIVAIRLAVLVVNICWTVLLDAVRYLAEHGFSAPSEGLEVGTSLAEPKSEKCHCTE</sequence>
<protein>
    <submittedName>
        <fullName evidence="2">Uncharacterized protein</fullName>
    </submittedName>
</protein>
<organism evidence="2 3">
    <name type="scientific">Basidiobolus meristosporus CBS 931.73</name>
    <dbReference type="NCBI Taxonomy" id="1314790"/>
    <lineage>
        <taxon>Eukaryota</taxon>
        <taxon>Fungi</taxon>
        <taxon>Fungi incertae sedis</taxon>
        <taxon>Zoopagomycota</taxon>
        <taxon>Entomophthoromycotina</taxon>
        <taxon>Basidiobolomycetes</taxon>
        <taxon>Basidiobolales</taxon>
        <taxon>Basidiobolaceae</taxon>
        <taxon>Basidiobolus</taxon>
    </lineage>
</organism>
<keyword evidence="1" id="KW-1133">Transmembrane helix</keyword>
<keyword evidence="1" id="KW-0472">Membrane</keyword>
<feature type="transmembrane region" description="Helical" evidence="1">
    <location>
        <begin position="37"/>
        <end position="64"/>
    </location>
</feature>
<dbReference type="AlphaFoldDB" id="A0A1Y1XHA0"/>
<proteinExistence type="predicted"/>
<keyword evidence="3" id="KW-1185">Reference proteome</keyword>
<feature type="transmembrane region" description="Helical" evidence="1">
    <location>
        <begin position="12"/>
        <end position="31"/>
    </location>
</feature>
<gene>
    <name evidence="2" type="ORF">K493DRAFT_320057</name>
</gene>
<dbReference type="EMBL" id="MCFE01000602">
    <property type="protein sequence ID" value="ORX84776.1"/>
    <property type="molecule type" value="Genomic_DNA"/>
</dbReference>
<name>A0A1Y1XHA0_9FUNG</name>
<evidence type="ECO:0000313" key="3">
    <source>
        <dbReference type="Proteomes" id="UP000193498"/>
    </source>
</evidence>
<evidence type="ECO:0000256" key="1">
    <source>
        <dbReference type="SAM" id="Phobius"/>
    </source>
</evidence>
<keyword evidence="1" id="KW-0812">Transmembrane</keyword>